<feature type="domain" description="BTB" evidence="4">
    <location>
        <begin position="496"/>
        <end position="565"/>
    </location>
</feature>
<dbReference type="Pfam" id="PF01344">
    <property type="entry name" value="Kelch_1"/>
    <property type="match status" value="1"/>
</dbReference>
<dbReference type="Gene3D" id="3.30.710.10">
    <property type="entry name" value="Potassium Channel Kv1.1, Chain A"/>
    <property type="match status" value="2"/>
</dbReference>
<keyword evidence="3" id="KW-0009">Actin-binding</keyword>
<organism evidence="5 6">
    <name type="scientific">Diabrotica virgifera virgifera</name>
    <name type="common">western corn rootworm</name>
    <dbReference type="NCBI Taxonomy" id="50390"/>
    <lineage>
        <taxon>Eukaryota</taxon>
        <taxon>Metazoa</taxon>
        <taxon>Ecdysozoa</taxon>
        <taxon>Arthropoda</taxon>
        <taxon>Hexapoda</taxon>
        <taxon>Insecta</taxon>
        <taxon>Pterygota</taxon>
        <taxon>Neoptera</taxon>
        <taxon>Endopterygota</taxon>
        <taxon>Coleoptera</taxon>
        <taxon>Polyphaga</taxon>
        <taxon>Cucujiformia</taxon>
        <taxon>Chrysomeloidea</taxon>
        <taxon>Chrysomelidae</taxon>
        <taxon>Galerucinae</taxon>
        <taxon>Diabroticina</taxon>
        <taxon>Diabroticites</taxon>
        <taxon>Diabrotica</taxon>
    </lineage>
</organism>
<dbReference type="SUPFAM" id="SSF54695">
    <property type="entry name" value="POZ domain"/>
    <property type="match status" value="2"/>
</dbReference>
<dbReference type="PANTHER" id="PTHR24412">
    <property type="entry name" value="KELCH PROTEIN"/>
    <property type="match status" value="1"/>
</dbReference>
<proteinExistence type="predicted"/>
<dbReference type="SUPFAM" id="SSF117281">
    <property type="entry name" value="Kelch motif"/>
    <property type="match status" value="2"/>
</dbReference>
<keyword evidence="6" id="KW-1185">Reference proteome</keyword>
<dbReference type="RefSeq" id="XP_050512599.1">
    <property type="nucleotide sequence ID" value="XM_050656642.1"/>
</dbReference>
<dbReference type="InterPro" id="IPR000210">
    <property type="entry name" value="BTB/POZ_dom"/>
</dbReference>
<evidence type="ECO:0000259" key="4">
    <source>
        <dbReference type="PROSITE" id="PS50097"/>
    </source>
</evidence>
<dbReference type="Gene3D" id="1.25.40.420">
    <property type="match status" value="2"/>
</dbReference>
<accession>A0ABM5KQY8</accession>
<evidence type="ECO:0000313" key="6">
    <source>
        <dbReference type="Proteomes" id="UP001652700"/>
    </source>
</evidence>
<feature type="domain" description="BTB" evidence="4">
    <location>
        <begin position="5"/>
        <end position="72"/>
    </location>
</feature>
<dbReference type="PROSITE" id="PS50097">
    <property type="entry name" value="BTB"/>
    <property type="match status" value="2"/>
</dbReference>
<protein>
    <recommendedName>
        <fullName evidence="4">BTB domain-containing protein</fullName>
    </recommendedName>
</protein>
<dbReference type="InterPro" id="IPR011705">
    <property type="entry name" value="BACK"/>
</dbReference>
<name>A0ABM5KQY8_DIAVI</name>
<dbReference type="InterPro" id="IPR011333">
    <property type="entry name" value="SKP1/BTB/POZ_sf"/>
</dbReference>
<dbReference type="Pfam" id="PF07707">
    <property type="entry name" value="BACK"/>
    <property type="match status" value="2"/>
</dbReference>
<dbReference type="Proteomes" id="UP001652700">
    <property type="component" value="Unplaced"/>
</dbReference>
<evidence type="ECO:0000313" key="5">
    <source>
        <dbReference type="EnsemblMetazoa" id="XP_050512599.1"/>
    </source>
</evidence>
<sequence>MSCSEEVILEIEGTPVKCKRDVLISNSDYFKAMLEGNFIEKDQKTISIKDVDLKAVNIILTLLGDPRNDTEDEDVLMILHAACMLQFCEIRNMCLDKLNQILSVQNCLKVWIMAEQLELKPLVLKAKRLALTEFMSIIKENDSINDLNLQQLIRYIGSVHLVTDSELTVFQTLMKWWYDHSKDHTSDDFIKLLSCVNYKQLLPDHFREILTYPDLAITEVEDILKCLYNLLNNIPNISCSKKCLKVASVLSQSNDRKIIIDSVPCLLVRNSSNDVPNKKRLVENNEIGVDKSKLRVVYYDRSKLHVIYYDRKLGVFRRFVNISEEVEKQFRRFILKGYKEYIFLFGGEHLVHVPGDVERKYSLLIYDSIKEIWITKTRMPFPFPRTHFEACIVGSKVFISGSIGKNRFIPANIFYYDYKTNEWSEQYTCPQRILERSYKCCNYLDKFLVFSLYKKCACVFEDSGFTIWPVVFPPTLHHDTKKIWVECGNFSLFAYKDRLYLKEIEGTPVKCKKDVLISNSDYFKAMLEGNFIEKDQETICIKDVDLKAINIILTLLWDPTIYIEDEDVLMVLHAACMLQFCEIRNMCLDKLIQILCVQNCLKIWIITEQLDIKPLFLKAKRLALAEFMMIKETDSINDLNLEQLIRYIGSLHLVTDSELTVFQTLMKWWYDHSKDHTSDDFIKLLSCVNYKQLLPDHFREIRTYPDLANTEVEDILKCLYNILNNIPNGSCSEKYVEVATRLSQSNDRKIDSVPCLLVLNSYDDVPNKKRLVENNQTVVDRYKRKIVYKIFVADKSNLHLVYYDRKLDIFRGFINIFKRLEGFRLRGYKEYIFLFGGEYVLGKGEWNYTFWVYDSIKDMWRTKSRMPFPRRHFETCIVGSKVFVSGGIGQFRIIQSNVFWYDYKTDEWSKQYQFPQNVFGRSYKCCNYLDKFLIFSVNKKCAYFFDENSGWTILPLVFPPTLDHDIKNMQTESGKFSLFAYKDRLYVKGKEILEMKMVRDGLEVISVKTISTVKYDELEETVCDNILYTLYKQHTLNGYIYSFEKYNLDTHKIEIIFKKLKEEDSLYVEGELLNLDQSLNIFSFSHHSLFDENQLVNKNF</sequence>
<dbReference type="InterPro" id="IPR015915">
    <property type="entry name" value="Kelch-typ_b-propeller"/>
</dbReference>
<keyword evidence="2" id="KW-0677">Repeat</keyword>
<dbReference type="GeneID" id="126888403"/>
<dbReference type="Pfam" id="PF00651">
    <property type="entry name" value="BTB"/>
    <property type="match status" value="2"/>
</dbReference>
<dbReference type="Gene3D" id="2.120.10.80">
    <property type="entry name" value="Kelch-type beta propeller"/>
    <property type="match status" value="2"/>
</dbReference>
<dbReference type="SMART" id="SM00875">
    <property type="entry name" value="BACK"/>
    <property type="match status" value="2"/>
</dbReference>
<dbReference type="EnsemblMetazoa" id="XM_050656642.1">
    <property type="protein sequence ID" value="XP_050512599.1"/>
    <property type="gene ID" value="LOC126888403"/>
</dbReference>
<dbReference type="InterPro" id="IPR006652">
    <property type="entry name" value="Kelch_1"/>
</dbReference>
<keyword evidence="1" id="KW-0880">Kelch repeat</keyword>
<evidence type="ECO:0000256" key="1">
    <source>
        <dbReference type="ARBA" id="ARBA00022441"/>
    </source>
</evidence>
<evidence type="ECO:0000256" key="3">
    <source>
        <dbReference type="ARBA" id="ARBA00023203"/>
    </source>
</evidence>
<dbReference type="PANTHER" id="PTHR24412:SF419">
    <property type="entry name" value="KELCH-LIKE PROTEIN 20"/>
    <property type="match status" value="1"/>
</dbReference>
<evidence type="ECO:0000256" key="2">
    <source>
        <dbReference type="ARBA" id="ARBA00022737"/>
    </source>
</evidence>
<reference evidence="5" key="1">
    <citation type="submission" date="2025-05" db="UniProtKB">
        <authorList>
            <consortium name="EnsemblMetazoa"/>
        </authorList>
    </citation>
    <scope>IDENTIFICATION</scope>
</reference>
<dbReference type="SMART" id="SM00225">
    <property type="entry name" value="BTB"/>
    <property type="match status" value="2"/>
</dbReference>